<sequence length="135" mass="15381">MKKRIFVVTIICVLMVLGAIWLYFSSPQGAGIPCPVRLLTGFYCAGCGTSRALHSILHLKFYQAFRYNPAMVILLPFIMVYIAARIIDYLKTGQNNIDKRLSFRALLWVIILLLVYSVVRNIPIYPFNLLVPTII</sequence>
<feature type="transmembrane region" description="Helical" evidence="1">
    <location>
        <begin position="5"/>
        <end position="24"/>
    </location>
</feature>
<evidence type="ECO:0000313" key="3">
    <source>
        <dbReference type="Proteomes" id="UP000199158"/>
    </source>
</evidence>
<protein>
    <recommendedName>
        <fullName evidence="4">DUF2752 domain-containing protein</fullName>
    </recommendedName>
</protein>
<organism evidence="2 3">
    <name type="scientific">Hydrogenoanaerobacterium saccharovorans</name>
    <dbReference type="NCBI Taxonomy" id="474960"/>
    <lineage>
        <taxon>Bacteria</taxon>
        <taxon>Bacillati</taxon>
        <taxon>Bacillota</taxon>
        <taxon>Clostridia</taxon>
        <taxon>Eubacteriales</taxon>
        <taxon>Oscillospiraceae</taxon>
        <taxon>Hydrogenoanaerobacterium</taxon>
    </lineage>
</organism>
<dbReference type="STRING" id="474960.SAMN05216180_0477"/>
<name>A0A1H7Z7W1_9FIRM</name>
<keyword evidence="1" id="KW-0812">Transmembrane</keyword>
<dbReference type="Pfam" id="PF10825">
    <property type="entry name" value="DUF2752"/>
    <property type="match status" value="1"/>
</dbReference>
<evidence type="ECO:0000256" key="1">
    <source>
        <dbReference type="SAM" id="Phobius"/>
    </source>
</evidence>
<gene>
    <name evidence="2" type="ORF">SAMN05216180_0477</name>
</gene>
<feature type="transmembrane region" description="Helical" evidence="1">
    <location>
        <begin position="105"/>
        <end position="125"/>
    </location>
</feature>
<feature type="transmembrane region" description="Helical" evidence="1">
    <location>
        <begin position="67"/>
        <end position="84"/>
    </location>
</feature>
<evidence type="ECO:0008006" key="4">
    <source>
        <dbReference type="Google" id="ProtNLM"/>
    </source>
</evidence>
<keyword evidence="1" id="KW-1133">Transmembrane helix</keyword>
<keyword evidence="3" id="KW-1185">Reference proteome</keyword>
<evidence type="ECO:0000313" key="2">
    <source>
        <dbReference type="EMBL" id="SEM54104.1"/>
    </source>
</evidence>
<dbReference type="Proteomes" id="UP000199158">
    <property type="component" value="Unassembled WGS sequence"/>
</dbReference>
<dbReference type="AlphaFoldDB" id="A0A1H7Z7W1"/>
<accession>A0A1H7Z7W1</accession>
<dbReference type="OrthoDB" id="9815897at2"/>
<dbReference type="RefSeq" id="WP_092751255.1">
    <property type="nucleotide sequence ID" value="NZ_FOCG01000001.1"/>
</dbReference>
<dbReference type="EMBL" id="FOCG01000001">
    <property type="protein sequence ID" value="SEM54104.1"/>
    <property type="molecule type" value="Genomic_DNA"/>
</dbReference>
<keyword evidence="1" id="KW-0472">Membrane</keyword>
<reference evidence="2 3" key="1">
    <citation type="submission" date="2016-10" db="EMBL/GenBank/DDBJ databases">
        <authorList>
            <person name="de Groot N.N."/>
        </authorList>
    </citation>
    <scope>NUCLEOTIDE SEQUENCE [LARGE SCALE GENOMIC DNA]</scope>
    <source>
        <strain evidence="2 3">CGMCC 1.5070</strain>
    </source>
</reference>
<proteinExistence type="predicted"/>
<dbReference type="InterPro" id="IPR021215">
    <property type="entry name" value="DUF2752"/>
</dbReference>